<evidence type="ECO:0000313" key="2">
    <source>
        <dbReference type="Proteomes" id="UP001147760"/>
    </source>
</evidence>
<organism evidence="1 2">
    <name type="scientific">Penicillium desertorum</name>
    <dbReference type="NCBI Taxonomy" id="1303715"/>
    <lineage>
        <taxon>Eukaryota</taxon>
        <taxon>Fungi</taxon>
        <taxon>Dikarya</taxon>
        <taxon>Ascomycota</taxon>
        <taxon>Pezizomycotina</taxon>
        <taxon>Eurotiomycetes</taxon>
        <taxon>Eurotiomycetidae</taxon>
        <taxon>Eurotiales</taxon>
        <taxon>Aspergillaceae</taxon>
        <taxon>Penicillium</taxon>
    </lineage>
</organism>
<accession>A0A9W9XCK8</accession>
<dbReference type="Proteomes" id="UP001147760">
    <property type="component" value="Unassembled WGS sequence"/>
</dbReference>
<gene>
    <name evidence="1" type="ORF">N7530_002155</name>
</gene>
<name>A0A9W9XCK8_9EURO</name>
<evidence type="ECO:0000313" key="1">
    <source>
        <dbReference type="EMBL" id="KAJ5487855.1"/>
    </source>
</evidence>
<proteinExistence type="predicted"/>
<comment type="caution">
    <text evidence="1">The sequence shown here is derived from an EMBL/GenBank/DDBJ whole genome shotgun (WGS) entry which is preliminary data.</text>
</comment>
<reference evidence="1" key="1">
    <citation type="submission" date="2022-12" db="EMBL/GenBank/DDBJ databases">
        <authorList>
            <person name="Petersen C."/>
        </authorList>
    </citation>
    <scope>NUCLEOTIDE SEQUENCE</scope>
    <source>
        <strain evidence="1">IBT 17660</strain>
    </source>
</reference>
<sequence length="167" mass="19612">MSDITQIREKIFEKTAAQRLVVKARTDQLDSHDYRASASKFINEIFPNWENDSHIHFLAIEIRQNRVFMAIDINNSDYDFDTAHENKILLPVHVVWQHKRKGWFIVRWPQEDEPLAAKIAELHNANGFNATTPFLANFNERVVYDRPRHLFPNRQHPQATSPLDEPA</sequence>
<dbReference type="AlphaFoldDB" id="A0A9W9XCK8"/>
<reference evidence="1" key="2">
    <citation type="journal article" date="2023" name="IMA Fungus">
        <title>Comparative genomic study of the Penicillium genus elucidates a diverse pangenome and 15 lateral gene transfer events.</title>
        <authorList>
            <person name="Petersen C."/>
            <person name="Sorensen T."/>
            <person name="Nielsen M.R."/>
            <person name="Sondergaard T.E."/>
            <person name="Sorensen J.L."/>
            <person name="Fitzpatrick D.A."/>
            <person name="Frisvad J.C."/>
            <person name="Nielsen K.L."/>
        </authorList>
    </citation>
    <scope>NUCLEOTIDE SEQUENCE</scope>
    <source>
        <strain evidence="1">IBT 17660</strain>
    </source>
</reference>
<protein>
    <submittedName>
        <fullName evidence="1">Uncharacterized protein</fullName>
    </submittedName>
</protein>
<keyword evidence="2" id="KW-1185">Reference proteome</keyword>
<dbReference type="OrthoDB" id="4358740at2759"/>
<dbReference type="EMBL" id="JAPWDO010000001">
    <property type="protein sequence ID" value="KAJ5487855.1"/>
    <property type="molecule type" value="Genomic_DNA"/>
</dbReference>